<name>A0A6A5VPW2_9PLEO</name>
<dbReference type="AlphaFoldDB" id="A0A6A5VPW2"/>
<evidence type="ECO:0000313" key="3">
    <source>
        <dbReference type="Proteomes" id="UP000800036"/>
    </source>
</evidence>
<feature type="transmembrane region" description="Helical" evidence="1">
    <location>
        <begin position="38"/>
        <end position="60"/>
    </location>
</feature>
<accession>A0A6A5VPW2</accession>
<gene>
    <name evidence="2" type="ORF">BU23DRAFT_15946</name>
</gene>
<organism evidence="2 3">
    <name type="scientific">Bimuria novae-zelandiae CBS 107.79</name>
    <dbReference type="NCBI Taxonomy" id="1447943"/>
    <lineage>
        <taxon>Eukaryota</taxon>
        <taxon>Fungi</taxon>
        <taxon>Dikarya</taxon>
        <taxon>Ascomycota</taxon>
        <taxon>Pezizomycotina</taxon>
        <taxon>Dothideomycetes</taxon>
        <taxon>Pleosporomycetidae</taxon>
        <taxon>Pleosporales</taxon>
        <taxon>Massarineae</taxon>
        <taxon>Didymosphaeriaceae</taxon>
        <taxon>Bimuria</taxon>
    </lineage>
</organism>
<keyword evidence="3" id="KW-1185">Reference proteome</keyword>
<keyword evidence="1" id="KW-1133">Transmembrane helix</keyword>
<protein>
    <recommendedName>
        <fullName evidence="4">Transmembrane protein</fullName>
    </recommendedName>
</protein>
<keyword evidence="1" id="KW-0812">Transmembrane</keyword>
<proteinExistence type="predicted"/>
<evidence type="ECO:0000256" key="1">
    <source>
        <dbReference type="SAM" id="Phobius"/>
    </source>
</evidence>
<dbReference type="EMBL" id="ML976665">
    <property type="protein sequence ID" value="KAF1976946.1"/>
    <property type="molecule type" value="Genomic_DNA"/>
</dbReference>
<evidence type="ECO:0000313" key="2">
    <source>
        <dbReference type="EMBL" id="KAF1976946.1"/>
    </source>
</evidence>
<sequence>MRRKSCLLRDREAAEPSWSASFPGRFSRRSPRSRCKTVCVAVCRLLLFVPVALSLSFYTMAESVRRRRSPGRQYIRTISYPLSAGKISVESTSYVAVSEWPARAAVRLFCHHHCNSSCQQHSTSPEPALCCVVESSVVRRSGRIANAWALDDLQECAESGCGHCSRFEVILASLPPQGRHFRRLSLPANLTLVYDA</sequence>
<keyword evidence="1" id="KW-0472">Membrane</keyword>
<reference evidence="2" key="1">
    <citation type="journal article" date="2020" name="Stud. Mycol.">
        <title>101 Dothideomycetes genomes: a test case for predicting lifestyles and emergence of pathogens.</title>
        <authorList>
            <person name="Haridas S."/>
            <person name="Albert R."/>
            <person name="Binder M."/>
            <person name="Bloem J."/>
            <person name="Labutti K."/>
            <person name="Salamov A."/>
            <person name="Andreopoulos B."/>
            <person name="Baker S."/>
            <person name="Barry K."/>
            <person name="Bills G."/>
            <person name="Bluhm B."/>
            <person name="Cannon C."/>
            <person name="Castanera R."/>
            <person name="Culley D."/>
            <person name="Daum C."/>
            <person name="Ezra D."/>
            <person name="Gonzalez J."/>
            <person name="Henrissat B."/>
            <person name="Kuo A."/>
            <person name="Liang C."/>
            <person name="Lipzen A."/>
            <person name="Lutzoni F."/>
            <person name="Magnuson J."/>
            <person name="Mondo S."/>
            <person name="Nolan M."/>
            <person name="Ohm R."/>
            <person name="Pangilinan J."/>
            <person name="Park H.-J."/>
            <person name="Ramirez L."/>
            <person name="Alfaro M."/>
            <person name="Sun H."/>
            <person name="Tritt A."/>
            <person name="Yoshinaga Y."/>
            <person name="Zwiers L.-H."/>
            <person name="Turgeon B."/>
            <person name="Goodwin S."/>
            <person name="Spatafora J."/>
            <person name="Crous P."/>
            <person name="Grigoriev I."/>
        </authorList>
    </citation>
    <scope>NUCLEOTIDE SEQUENCE</scope>
    <source>
        <strain evidence="2">CBS 107.79</strain>
    </source>
</reference>
<dbReference type="Proteomes" id="UP000800036">
    <property type="component" value="Unassembled WGS sequence"/>
</dbReference>
<evidence type="ECO:0008006" key="4">
    <source>
        <dbReference type="Google" id="ProtNLM"/>
    </source>
</evidence>